<dbReference type="RefSeq" id="WP_138235113.1">
    <property type="nucleotide sequence ID" value="NZ_CP185860.1"/>
</dbReference>
<keyword evidence="3" id="KW-1185">Reference proteome</keyword>
<sequence>MIVPEYWSEAKLKQRIDGAQVTIKRFGWSDESEAAAHAHASKRAHEAMTRAVRGEKVRKVDHKIPYNGAEGLPIREEVVGRQDDVVITRNSYGALCLNTPDVLFADIDFDQAPAEGLSTAIYLFLILISAGVAYGYESYAVFIGLVVLSLFVAPILIRLANKMHTRLKGEPEDKALKIVESYVEMHPEVHLRLYRTPMGFRVMAMHQIYEPGSEATNQILQALKSDPIYIRMCRNQHCFRARVSPKPWRIGIDRIVPRPGVWPIRNERMPARIDWVKKYDRRAAHFAACRFVKELGSGKSVVKTRQLQALHDQMCRAESGLEIA</sequence>
<comment type="caution">
    <text evidence="2">The sequence shown here is derived from an EMBL/GenBank/DDBJ whole genome shotgun (WGS) entry which is preliminary data.</text>
</comment>
<protein>
    <submittedName>
        <fullName evidence="2">Uncharacterized protein</fullName>
    </submittedName>
</protein>
<name>A0ABY2UJF0_9GAMM</name>
<keyword evidence="1" id="KW-0472">Membrane</keyword>
<keyword evidence="1" id="KW-0812">Transmembrane</keyword>
<dbReference type="EMBL" id="VANI01000007">
    <property type="protein sequence ID" value="TLM78242.1"/>
    <property type="molecule type" value="Genomic_DNA"/>
</dbReference>
<keyword evidence="1" id="KW-1133">Transmembrane helix</keyword>
<dbReference type="Proteomes" id="UP000306791">
    <property type="component" value="Unassembled WGS sequence"/>
</dbReference>
<feature type="transmembrane region" description="Helical" evidence="1">
    <location>
        <begin position="119"/>
        <end position="136"/>
    </location>
</feature>
<organism evidence="2 3">
    <name type="scientific">Microbulbifer harenosus</name>
    <dbReference type="NCBI Taxonomy" id="2576840"/>
    <lineage>
        <taxon>Bacteria</taxon>
        <taxon>Pseudomonadati</taxon>
        <taxon>Pseudomonadota</taxon>
        <taxon>Gammaproteobacteria</taxon>
        <taxon>Cellvibrionales</taxon>
        <taxon>Microbulbiferaceae</taxon>
        <taxon>Microbulbifer</taxon>
    </lineage>
</organism>
<accession>A0ABY2UJF0</accession>
<reference evidence="2 3" key="1">
    <citation type="submission" date="2019-05" db="EMBL/GenBank/DDBJ databases">
        <title>Microbulbifer harenosus sp. nov., an alginate-degrading bacterium isolated from coastal sand.</title>
        <authorList>
            <person name="Huang H."/>
            <person name="Mo K."/>
            <person name="Bao S."/>
        </authorList>
    </citation>
    <scope>NUCLEOTIDE SEQUENCE [LARGE SCALE GENOMIC DNA]</scope>
    <source>
        <strain evidence="2 3">HB161719</strain>
    </source>
</reference>
<gene>
    <name evidence="2" type="ORF">FDY93_07400</name>
</gene>
<evidence type="ECO:0000313" key="2">
    <source>
        <dbReference type="EMBL" id="TLM78242.1"/>
    </source>
</evidence>
<evidence type="ECO:0000313" key="3">
    <source>
        <dbReference type="Proteomes" id="UP000306791"/>
    </source>
</evidence>
<evidence type="ECO:0000256" key="1">
    <source>
        <dbReference type="SAM" id="Phobius"/>
    </source>
</evidence>
<proteinExistence type="predicted"/>
<feature type="transmembrane region" description="Helical" evidence="1">
    <location>
        <begin position="142"/>
        <end position="160"/>
    </location>
</feature>